<dbReference type="AlphaFoldDB" id="A0A2S7KSP1"/>
<feature type="domain" description="Phosphoribosyltransferase" evidence="2">
    <location>
        <begin position="130"/>
        <end position="217"/>
    </location>
</feature>
<dbReference type="CDD" id="cd06223">
    <property type="entry name" value="PRTases_typeI"/>
    <property type="match status" value="1"/>
</dbReference>
<evidence type="ECO:0000313" key="3">
    <source>
        <dbReference type="EMBL" id="PQB05649.1"/>
    </source>
</evidence>
<dbReference type="SUPFAM" id="SSF53271">
    <property type="entry name" value="PRTase-like"/>
    <property type="match status" value="1"/>
</dbReference>
<organism evidence="3 4">
    <name type="scientific">Aureitalea marina</name>
    <dbReference type="NCBI Taxonomy" id="930804"/>
    <lineage>
        <taxon>Bacteria</taxon>
        <taxon>Pseudomonadati</taxon>
        <taxon>Bacteroidota</taxon>
        <taxon>Flavobacteriia</taxon>
        <taxon>Flavobacteriales</taxon>
        <taxon>Flavobacteriaceae</taxon>
        <taxon>Aureitalea</taxon>
    </lineage>
</organism>
<name>A0A2S7KSP1_9FLAO</name>
<evidence type="ECO:0000259" key="2">
    <source>
        <dbReference type="Pfam" id="PF00156"/>
    </source>
</evidence>
<dbReference type="Gene3D" id="3.40.50.2020">
    <property type="match status" value="1"/>
</dbReference>
<dbReference type="RefSeq" id="WP_104813594.1">
    <property type="nucleotide sequence ID" value="NZ_MQUB01000001.1"/>
</dbReference>
<gene>
    <name evidence="3" type="ORF">BST85_12640</name>
</gene>
<evidence type="ECO:0000313" key="4">
    <source>
        <dbReference type="Proteomes" id="UP000239800"/>
    </source>
</evidence>
<accession>A0A2S7KSP1</accession>
<dbReference type="PANTHER" id="PTHR47505">
    <property type="entry name" value="DNA UTILIZATION PROTEIN YHGH"/>
    <property type="match status" value="1"/>
</dbReference>
<proteinExistence type="inferred from homology"/>
<dbReference type="EMBL" id="MQUB01000001">
    <property type="protein sequence ID" value="PQB05649.1"/>
    <property type="molecule type" value="Genomic_DNA"/>
</dbReference>
<dbReference type="InterPro" id="IPR000836">
    <property type="entry name" value="PRTase_dom"/>
</dbReference>
<protein>
    <recommendedName>
        <fullName evidence="2">Phosphoribosyltransferase domain-containing protein</fullName>
    </recommendedName>
</protein>
<reference evidence="3 4" key="1">
    <citation type="submission" date="2016-11" db="EMBL/GenBank/DDBJ databases">
        <title>Trade-off between light-utilization and light-protection in marine flavobacteria.</title>
        <authorList>
            <person name="Kumagai Y."/>
        </authorList>
    </citation>
    <scope>NUCLEOTIDE SEQUENCE [LARGE SCALE GENOMIC DNA]</scope>
    <source>
        <strain evidence="3 4">NBRC 107741</strain>
    </source>
</reference>
<dbReference type="OrthoDB" id="9779910at2"/>
<comment type="similarity">
    <text evidence="1">Belongs to the ComF/GntX family.</text>
</comment>
<dbReference type="PANTHER" id="PTHR47505:SF1">
    <property type="entry name" value="DNA UTILIZATION PROTEIN YHGH"/>
    <property type="match status" value="1"/>
</dbReference>
<evidence type="ECO:0000256" key="1">
    <source>
        <dbReference type="ARBA" id="ARBA00008007"/>
    </source>
</evidence>
<sequence>MLDFLFPRVCHGCETVLYPEENVLCLYCLSKLPILAHHRYQDKQMELFFYGRLRLKYATSLVRFEKKGLTQRLLHKLKYHGKQQIGAFFGKWMGSELACTHLYNQIDLVVPVPLHPKKLRKRGYNQVERFAQEIAGQLRAAYEPTILKREGRRTSQVFRSRSARMLDETTFHVRDGAHLEGKHVLLVDDIITTGMTLELCGKELLKLNPSSLSLVTIAIAS</sequence>
<dbReference type="InterPro" id="IPR051910">
    <property type="entry name" value="ComF/GntX_DNA_util-trans"/>
</dbReference>
<dbReference type="InterPro" id="IPR029057">
    <property type="entry name" value="PRTase-like"/>
</dbReference>
<dbReference type="Pfam" id="PF00156">
    <property type="entry name" value="Pribosyltran"/>
    <property type="match status" value="1"/>
</dbReference>
<comment type="caution">
    <text evidence="3">The sequence shown here is derived from an EMBL/GenBank/DDBJ whole genome shotgun (WGS) entry which is preliminary data.</text>
</comment>
<dbReference type="Proteomes" id="UP000239800">
    <property type="component" value="Unassembled WGS sequence"/>
</dbReference>
<keyword evidence="4" id="KW-1185">Reference proteome</keyword>